<evidence type="ECO:0000313" key="2">
    <source>
        <dbReference type="Proteomes" id="UP000652760"/>
    </source>
</evidence>
<evidence type="ECO:0000313" key="1">
    <source>
        <dbReference type="EMBL" id="MBK1842450.1"/>
    </source>
</evidence>
<name>A0ABS1FG80_9PROT</name>
<sequence length="961" mass="104567">MPDTHLAMPRTLSAPYAELLEADAPRTKTTSDAPPNGTAAAAAAFARLLASGDQAMQPETSTITDIHPHKSSAFDGVHRPQGLRAMLLGSTTIPALGMTIAEASQRTADLLAENDGPGPLTDEQAEALAARWSVLESAVVGSVPQTILDAASILDRIFPDDATHIPHRDIPAVRRVATFLHQIVEAARSASPNETSIIPSIGMTFRQAADRVREMVERANNSPRGEDDGIEDKAELERREAARIADCHEWCRIIDAMMATPAQTMGDLFAKLERIACPSLGIRHLVFADEEIALLDEDVQRLQPLWSGPHLAARAGEPLQDASIFAAYSRWSQLVRDCYAATTDEDCDRLSDQADEAALDVMTHEPATREGLAAQVFVMLHLAHGGSTADHLDIDFSALSGGDGPDSAAVQALVERVKRIGRRDGEETPQGALTSLYARWVEVRARYLADDEGDTLRAELDQIEDRLEAEPVRCVADAIAKPGYFLTASNSMLDDGILPSIDADGSAAWPRLLLTVEDAAELLAVDAQAPFRAMVAGLRQLMQRHVKLEEEAERRAEAYQIPEQVALAMQTVCVRNRVASAEEDVRAPDHAQGQREEALTLLHALKPESRKSLLSFMRFLPVSSHLHEAMLDFAREHGMAPHYRQWLEGHLADLGDTSGVAIAGDRLRQAWKDLHTLDIECVPDDLDDRAACDAYNRSVAEACKRLLAVPVQTVGDVAILARFALRGVTIHWGADETIAQELDAKGQPPEDRGEQLMVALWRVVEHLTRQQHIATQLAPVFQQDDDADLLKAFDEWLIAARSLDAIPIEASEEEREPYEQRDEDAVGRLLEFSPKTPRGTAAILRYLFLRSAGTVEAERTVLHGGEPNGEDLADLLPQVLWQLIKALEALPAAANDLHQEPDAFAETVAAFEAEAPATLALPLEPTGRMVDAAASAAGITPAQFQAAYAAAVEALKLERAA</sequence>
<comment type="caution">
    <text evidence="1">The sequence shown here is derived from an EMBL/GenBank/DDBJ whole genome shotgun (WGS) entry which is preliminary data.</text>
</comment>
<reference evidence="2" key="1">
    <citation type="submission" date="2021-01" db="EMBL/GenBank/DDBJ databases">
        <title>Genome public.</title>
        <authorList>
            <person name="Liu C."/>
            <person name="Sun Q."/>
        </authorList>
    </citation>
    <scope>NUCLEOTIDE SEQUENCE [LARGE SCALE GENOMIC DNA]</scope>
    <source>
        <strain evidence="2">YIM B02556</strain>
    </source>
</reference>
<protein>
    <submittedName>
        <fullName evidence="1">Uncharacterized protein</fullName>
    </submittedName>
</protein>
<proteinExistence type="predicted"/>
<dbReference type="RefSeq" id="WP_200199114.1">
    <property type="nucleotide sequence ID" value="NZ_JAENHM010000087.1"/>
</dbReference>
<keyword evidence="2" id="KW-1185">Reference proteome</keyword>
<accession>A0ABS1FG80</accession>
<organism evidence="1 2">
    <name type="scientific">Azospirillum endophyticum</name>
    <dbReference type="NCBI Taxonomy" id="2800326"/>
    <lineage>
        <taxon>Bacteria</taxon>
        <taxon>Pseudomonadati</taxon>
        <taxon>Pseudomonadota</taxon>
        <taxon>Alphaproteobacteria</taxon>
        <taxon>Rhodospirillales</taxon>
        <taxon>Azospirillaceae</taxon>
        <taxon>Azospirillum</taxon>
    </lineage>
</organism>
<gene>
    <name evidence="1" type="ORF">JHL17_34150</name>
</gene>
<dbReference type="Proteomes" id="UP000652760">
    <property type="component" value="Unassembled WGS sequence"/>
</dbReference>
<dbReference type="EMBL" id="JAENHM010000087">
    <property type="protein sequence ID" value="MBK1842450.1"/>
    <property type="molecule type" value="Genomic_DNA"/>
</dbReference>